<organism evidence="2">
    <name type="scientific">Siphoviridae sp. ctnpt50</name>
    <dbReference type="NCBI Taxonomy" id="2827941"/>
    <lineage>
        <taxon>Viruses</taxon>
        <taxon>Duplodnaviria</taxon>
        <taxon>Heunggongvirae</taxon>
        <taxon>Uroviricota</taxon>
        <taxon>Caudoviricetes</taxon>
    </lineage>
</organism>
<reference evidence="2" key="1">
    <citation type="journal article" date="2021" name="Proc. Natl. Acad. Sci. U.S.A.">
        <title>A Catalog of Tens of Thousands of Viruses from Human Metagenomes Reveals Hidden Associations with Chronic Diseases.</title>
        <authorList>
            <person name="Tisza M.J."/>
            <person name="Buck C.B."/>
        </authorList>
    </citation>
    <scope>NUCLEOTIDE SEQUENCE</scope>
    <source>
        <strain evidence="2">Ctnpt50</strain>
    </source>
</reference>
<keyword evidence="1" id="KW-1133">Transmembrane helix</keyword>
<name>A0A8S5SDH8_9CAUD</name>
<evidence type="ECO:0000313" key="2">
    <source>
        <dbReference type="EMBL" id="DAF49029.1"/>
    </source>
</evidence>
<proteinExistence type="predicted"/>
<dbReference type="EMBL" id="BK032577">
    <property type="protein sequence ID" value="DAF49029.1"/>
    <property type="molecule type" value="Genomic_DNA"/>
</dbReference>
<keyword evidence="1" id="KW-0472">Membrane</keyword>
<keyword evidence="1" id="KW-0812">Transmembrane</keyword>
<protein>
    <submittedName>
        <fullName evidence="2">Holin</fullName>
    </submittedName>
</protein>
<evidence type="ECO:0000256" key="1">
    <source>
        <dbReference type="SAM" id="Phobius"/>
    </source>
</evidence>
<accession>A0A8S5SDH8</accession>
<sequence length="108" mass="12113">MENIGLYLGIGAVVLAFLSYLVPQIIKFCKMSKDDKRKLLLTYLAGLVTMAEDKIGAGHGAEKLTEVENYFKAHAGLFYKMILKVFGKENLKDLIEEALALVKKNFEK</sequence>
<feature type="transmembrane region" description="Helical" evidence="1">
    <location>
        <begin position="6"/>
        <end position="29"/>
    </location>
</feature>